<reference evidence="3 4" key="1">
    <citation type="submission" date="2018-11" db="EMBL/GenBank/DDBJ databases">
        <authorList>
            <person name="Mardanov A.V."/>
            <person name="Ravin N.V."/>
            <person name="Dedysh S.N."/>
        </authorList>
    </citation>
    <scope>NUCLEOTIDE SEQUENCE [LARGE SCALE GENOMIC DNA]</scope>
    <source>
        <strain evidence="3 4">AF10</strain>
    </source>
</reference>
<feature type="transmembrane region" description="Helical" evidence="2">
    <location>
        <begin position="97"/>
        <end position="115"/>
    </location>
</feature>
<organism evidence="3 4">
    <name type="scientific">Granulicella sibirica</name>
    <dbReference type="NCBI Taxonomy" id="2479048"/>
    <lineage>
        <taxon>Bacteria</taxon>
        <taxon>Pseudomonadati</taxon>
        <taxon>Acidobacteriota</taxon>
        <taxon>Terriglobia</taxon>
        <taxon>Terriglobales</taxon>
        <taxon>Acidobacteriaceae</taxon>
        <taxon>Granulicella</taxon>
    </lineage>
</organism>
<evidence type="ECO:0000313" key="4">
    <source>
        <dbReference type="Proteomes" id="UP000289437"/>
    </source>
</evidence>
<gene>
    <name evidence="3" type="ORF">GRAN_3299</name>
</gene>
<accession>A0A4Q0T112</accession>
<feature type="coiled-coil region" evidence="1">
    <location>
        <begin position="34"/>
        <end position="68"/>
    </location>
</feature>
<dbReference type="EMBL" id="RDSM01000002">
    <property type="protein sequence ID" value="RXH56442.1"/>
    <property type="molecule type" value="Genomic_DNA"/>
</dbReference>
<proteinExistence type="predicted"/>
<keyword evidence="1" id="KW-0175">Coiled coil</keyword>
<name>A0A4Q0T112_9BACT</name>
<keyword evidence="2" id="KW-1133">Transmembrane helix</keyword>
<reference evidence="4" key="2">
    <citation type="submission" date="2019-02" db="EMBL/GenBank/DDBJ databases">
        <title>Granulicella sibirica sp. nov., a psychrotolerant acidobacterium isolated from an organic soil layer in forested tundra, West Siberia.</title>
        <authorList>
            <person name="Oshkin I.Y."/>
            <person name="Kulichevskaya I.S."/>
            <person name="Rijpstra W.I.C."/>
            <person name="Sinninghe Damste J.S."/>
            <person name="Rakitin A.L."/>
            <person name="Ravin N.V."/>
            <person name="Dedysh S.N."/>
        </authorList>
    </citation>
    <scope>NUCLEOTIDE SEQUENCE [LARGE SCALE GENOMIC DNA]</scope>
    <source>
        <strain evidence="4">AF10</strain>
    </source>
</reference>
<keyword evidence="4" id="KW-1185">Reference proteome</keyword>
<evidence type="ECO:0000256" key="2">
    <source>
        <dbReference type="SAM" id="Phobius"/>
    </source>
</evidence>
<sequence length="118" mass="13187">MDAMKTESQAEKIRFDVRNDEVAIESARLQGTGVDEAERRLSADQRKQSELQATLREQQALASAAEDDRVAAARKRLEAARSSANVYRDWLALDEKLAYALGVVWMAFGVVVAFMPKK</sequence>
<keyword evidence="2" id="KW-0812">Transmembrane</keyword>
<dbReference type="Proteomes" id="UP000289437">
    <property type="component" value="Unassembled WGS sequence"/>
</dbReference>
<comment type="caution">
    <text evidence="3">The sequence shown here is derived from an EMBL/GenBank/DDBJ whole genome shotgun (WGS) entry which is preliminary data.</text>
</comment>
<keyword evidence="2" id="KW-0472">Membrane</keyword>
<protein>
    <submittedName>
        <fullName evidence="3">Uncharacterized protein</fullName>
    </submittedName>
</protein>
<dbReference type="AlphaFoldDB" id="A0A4Q0T112"/>
<evidence type="ECO:0000256" key="1">
    <source>
        <dbReference type="SAM" id="Coils"/>
    </source>
</evidence>
<evidence type="ECO:0000313" key="3">
    <source>
        <dbReference type="EMBL" id="RXH56442.1"/>
    </source>
</evidence>